<protein>
    <recommendedName>
        <fullName evidence="1">Methyltransferase type 11 domain-containing protein</fullName>
    </recommendedName>
</protein>
<feature type="domain" description="Methyltransferase type 11" evidence="1">
    <location>
        <begin position="53"/>
        <end position="145"/>
    </location>
</feature>
<dbReference type="Gene3D" id="3.40.50.150">
    <property type="entry name" value="Vaccinia Virus protein VP39"/>
    <property type="match status" value="1"/>
</dbReference>
<dbReference type="STRING" id="1586287.BBK82_30180"/>
<sequence>MVSEFTGPPSVLPPAVDYSPFATTYQDRADYVPSVVDALLRVAEVRRGDAVCDIGAGSGHLTEPLLQRGFHVDAVEPTPAMRELGERRTHGYPHVRWYEGRGEASGRASEAYALVTFGSSFNLTERPLALAETARILRDGGYFACLWNHRVLDDPLQARIEELIHDRIPVYSYGVRRADQTDVIVRSGLFETPVVVSGTQVFRLPSQAWCDAWASHSTVGQQSGNGFTGLVDEIRELVRAEAGDFIDVPYTTKAWVARLSRGDKDAPR</sequence>
<dbReference type="Proteomes" id="UP000093053">
    <property type="component" value="Chromosome"/>
</dbReference>
<dbReference type="AlphaFoldDB" id="A0A1B2HPN6"/>
<dbReference type="GO" id="GO:0008757">
    <property type="term" value="F:S-adenosylmethionine-dependent methyltransferase activity"/>
    <property type="evidence" value="ECO:0007669"/>
    <property type="project" value="InterPro"/>
</dbReference>
<dbReference type="Pfam" id="PF08241">
    <property type="entry name" value="Methyltransf_11"/>
    <property type="match status" value="1"/>
</dbReference>
<reference evidence="2 3" key="1">
    <citation type="submission" date="2016-07" db="EMBL/GenBank/DDBJ databases">
        <title>Complete genome sequence of the Lentzea guizhouensis DHS C013.</title>
        <authorList>
            <person name="Cao C."/>
        </authorList>
    </citation>
    <scope>NUCLEOTIDE SEQUENCE [LARGE SCALE GENOMIC DNA]</scope>
    <source>
        <strain evidence="2 3">DHS C013</strain>
    </source>
</reference>
<dbReference type="EMBL" id="CP016793">
    <property type="protein sequence ID" value="ANZ39678.1"/>
    <property type="molecule type" value="Genomic_DNA"/>
</dbReference>
<dbReference type="KEGG" id="led:BBK82_30180"/>
<dbReference type="InterPro" id="IPR029063">
    <property type="entry name" value="SAM-dependent_MTases_sf"/>
</dbReference>
<dbReference type="OrthoDB" id="9797252at2"/>
<accession>A0A1B2HPN6</accession>
<proteinExistence type="predicted"/>
<organism evidence="2 3">
    <name type="scientific">Lentzea guizhouensis</name>
    <dbReference type="NCBI Taxonomy" id="1586287"/>
    <lineage>
        <taxon>Bacteria</taxon>
        <taxon>Bacillati</taxon>
        <taxon>Actinomycetota</taxon>
        <taxon>Actinomycetes</taxon>
        <taxon>Pseudonocardiales</taxon>
        <taxon>Pseudonocardiaceae</taxon>
        <taxon>Lentzea</taxon>
    </lineage>
</organism>
<keyword evidence="3" id="KW-1185">Reference proteome</keyword>
<dbReference type="SUPFAM" id="SSF53335">
    <property type="entry name" value="S-adenosyl-L-methionine-dependent methyltransferases"/>
    <property type="match status" value="1"/>
</dbReference>
<gene>
    <name evidence="2" type="ORF">BBK82_30180</name>
</gene>
<dbReference type="RefSeq" id="WP_065918019.1">
    <property type="nucleotide sequence ID" value="NZ_CP016793.1"/>
</dbReference>
<evidence type="ECO:0000313" key="2">
    <source>
        <dbReference type="EMBL" id="ANZ39678.1"/>
    </source>
</evidence>
<evidence type="ECO:0000259" key="1">
    <source>
        <dbReference type="Pfam" id="PF08241"/>
    </source>
</evidence>
<dbReference type="CDD" id="cd02440">
    <property type="entry name" value="AdoMet_MTases"/>
    <property type="match status" value="1"/>
</dbReference>
<evidence type="ECO:0000313" key="3">
    <source>
        <dbReference type="Proteomes" id="UP000093053"/>
    </source>
</evidence>
<dbReference type="InterPro" id="IPR013216">
    <property type="entry name" value="Methyltransf_11"/>
</dbReference>
<name>A0A1B2HPN6_9PSEU</name>